<evidence type="ECO:0000256" key="3">
    <source>
        <dbReference type="ARBA" id="ARBA00023163"/>
    </source>
</evidence>
<dbReference type="InterPro" id="IPR036390">
    <property type="entry name" value="WH_DNA-bd_sf"/>
</dbReference>
<reference evidence="6 7" key="1">
    <citation type="submission" date="2017-08" db="EMBL/GenBank/DDBJ databases">
        <authorList>
            <person name="de Groot N.N."/>
        </authorList>
    </citation>
    <scope>NUCLEOTIDE SEQUENCE [LARGE SCALE GENOMIC DNA]</scope>
    <source>
        <strain evidence="6 7">JC85</strain>
    </source>
</reference>
<sequence>MLHRSHEHAILLGRKTAAEKVATALLDLGQQFARRSSDTRNATTFTLYLTRADLADWLGLTLETVSRCLHSFKRSGLITFKHPEIITIADEDALRLLAAGQPKRALS</sequence>
<dbReference type="Gene3D" id="1.10.10.10">
    <property type="entry name" value="Winged helix-like DNA-binding domain superfamily/Winged helix DNA-binding domain"/>
    <property type="match status" value="1"/>
</dbReference>
<dbReference type="Proteomes" id="UP000219167">
    <property type="component" value="Unassembled WGS sequence"/>
</dbReference>
<gene>
    <name evidence="6" type="ORF">SAMN05892877_11433</name>
</gene>
<dbReference type="GO" id="GO:0003677">
    <property type="term" value="F:DNA binding"/>
    <property type="evidence" value="ECO:0007669"/>
    <property type="project" value="UniProtKB-KW"/>
</dbReference>
<keyword evidence="4" id="KW-0535">Nitrogen fixation</keyword>
<keyword evidence="7" id="KW-1185">Reference proteome</keyword>
<evidence type="ECO:0000259" key="5">
    <source>
        <dbReference type="PROSITE" id="PS51063"/>
    </source>
</evidence>
<protein>
    <submittedName>
        <fullName evidence="6">Crp-like helix-turn-helix protein</fullName>
    </submittedName>
</protein>
<dbReference type="InterPro" id="IPR012318">
    <property type="entry name" value="HTH_CRP"/>
</dbReference>
<dbReference type="CDD" id="cd00092">
    <property type="entry name" value="HTH_CRP"/>
    <property type="match status" value="1"/>
</dbReference>
<accession>A0A285UTL6</accession>
<dbReference type="InterPro" id="IPR036388">
    <property type="entry name" value="WH-like_DNA-bd_sf"/>
</dbReference>
<evidence type="ECO:0000313" key="7">
    <source>
        <dbReference type="Proteomes" id="UP000219167"/>
    </source>
</evidence>
<dbReference type="GO" id="GO:0006355">
    <property type="term" value="P:regulation of DNA-templated transcription"/>
    <property type="evidence" value="ECO:0007669"/>
    <property type="project" value="InterPro"/>
</dbReference>
<evidence type="ECO:0000313" key="6">
    <source>
        <dbReference type="EMBL" id="SOC45159.1"/>
    </source>
</evidence>
<evidence type="ECO:0000256" key="2">
    <source>
        <dbReference type="ARBA" id="ARBA00023125"/>
    </source>
</evidence>
<dbReference type="EMBL" id="OBQD01000014">
    <property type="protein sequence ID" value="SOC45159.1"/>
    <property type="molecule type" value="Genomic_DNA"/>
</dbReference>
<dbReference type="FunFam" id="1.10.10.10:FF:000028">
    <property type="entry name" value="Fumarate/nitrate reduction transcriptional regulator Fnr"/>
    <property type="match status" value="1"/>
</dbReference>
<evidence type="ECO:0000256" key="1">
    <source>
        <dbReference type="ARBA" id="ARBA00023015"/>
    </source>
</evidence>
<name>A0A285UTL6_9HYPH</name>
<dbReference type="PRINTS" id="PR00034">
    <property type="entry name" value="HTHCRP"/>
</dbReference>
<dbReference type="PROSITE" id="PS51063">
    <property type="entry name" value="HTH_CRP_2"/>
    <property type="match status" value="1"/>
</dbReference>
<dbReference type="Pfam" id="PF13545">
    <property type="entry name" value="HTH_Crp_2"/>
    <property type="match status" value="1"/>
</dbReference>
<keyword evidence="2" id="KW-0238">DNA-binding</keyword>
<feature type="domain" description="HTH crp-type" evidence="5">
    <location>
        <begin position="15"/>
        <end position="92"/>
    </location>
</feature>
<dbReference type="SUPFAM" id="SSF46785">
    <property type="entry name" value="Winged helix' DNA-binding domain"/>
    <property type="match status" value="1"/>
</dbReference>
<organism evidence="6 7">
    <name type="scientific">Rhizobium subbaraonis</name>
    <dbReference type="NCBI Taxonomy" id="908946"/>
    <lineage>
        <taxon>Bacteria</taxon>
        <taxon>Pseudomonadati</taxon>
        <taxon>Pseudomonadota</taxon>
        <taxon>Alphaproteobacteria</taxon>
        <taxon>Hyphomicrobiales</taxon>
        <taxon>Rhizobiaceae</taxon>
        <taxon>Rhizobium/Agrobacterium group</taxon>
        <taxon>Rhizobium</taxon>
    </lineage>
</organism>
<dbReference type="AlphaFoldDB" id="A0A285UTL6"/>
<dbReference type="SMART" id="SM00419">
    <property type="entry name" value="HTH_CRP"/>
    <property type="match status" value="1"/>
</dbReference>
<keyword evidence="1" id="KW-0805">Transcription regulation</keyword>
<evidence type="ECO:0000256" key="4">
    <source>
        <dbReference type="ARBA" id="ARBA00023231"/>
    </source>
</evidence>
<proteinExistence type="predicted"/>
<keyword evidence="3" id="KW-0804">Transcription</keyword>